<organism evidence="3 4">
    <name type="scientific">Methanosuratincola subterraneus</name>
    <dbReference type="NCBI Taxonomy" id="2593994"/>
    <lineage>
        <taxon>Archaea</taxon>
        <taxon>Thermoproteota</taxon>
        <taxon>Methanosuratincolia</taxon>
        <taxon>Candidatus Methanomethylicales</taxon>
        <taxon>Candidatus Methanomethylicaceae</taxon>
        <taxon>Candidatus Methanosuratincola (ex Vanwonterghem et al. 2016)</taxon>
    </lineage>
</organism>
<evidence type="ECO:0000256" key="1">
    <source>
        <dbReference type="ARBA" id="ARBA00043967"/>
    </source>
</evidence>
<accession>A0A3S3TSX1</accession>
<dbReference type="PANTHER" id="PTHR30508">
    <property type="entry name" value="FES CLUSTER ASSEMBLY PROTEIN SUF"/>
    <property type="match status" value="1"/>
</dbReference>
<dbReference type="InterPro" id="IPR055346">
    <property type="entry name" value="Fe-S_cluster_assembly_SufBD"/>
</dbReference>
<sequence length="410" mass="45489">MSDEWRKKYRLEALQAVTKRATFGNDIDLSDFVTIPKGERGIDEDVKKKGLEVGVDVEGKKGGTYFQVDHSVLLSQIASRIKGVEMMTTDEALNKYDWLKGYYWKALSVSQDKYTAIAELRQTKGYFIRSAPNEKVEQPIQACLYIGTEGVLQAPHNIIIAEEGSELNVITGCTADSRVKTVAHVGVSEFYVKKNATLVFTMIHSWSDEAYVRPRTGVIVEEGGTFISNYVMIKPVRDIQSYPTAHLVGKDAKAKFNSIIYASKDSIIDLGNRIYLMAEGTSGESIFKVVSTGTSKVYNRGQIIGQNRNTKGHLECRGMILCPTSSITAIPELVAEHSDTELSHEAAIGRLQEEQLHYLMARGIQPEQAIGVLVKGFLDPGLPGLPERLQEEIRAKLALLERKSSPQEPC</sequence>
<evidence type="ECO:0000313" key="4">
    <source>
        <dbReference type="Proteomes" id="UP000288215"/>
    </source>
</evidence>
<gene>
    <name evidence="3" type="ORF">Metus_0702</name>
</gene>
<proteinExistence type="inferred from homology"/>
<dbReference type="InterPro" id="IPR000825">
    <property type="entry name" value="SUF_FeS_clus_asmbl_SufBD_core"/>
</dbReference>
<dbReference type="PANTHER" id="PTHR30508:SF1">
    <property type="entry name" value="UPF0051 PROTEIN ABCI8, CHLOROPLASTIC-RELATED"/>
    <property type="match status" value="1"/>
</dbReference>
<evidence type="ECO:0000313" key="3">
    <source>
        <dbReference type="EMBL" id="RWX73923.1"/>
    </source>
</evidence>
<name>A0A3S3TSX1_METS7</name>
<dbReference type="SUPFAM" id="SSF101960">
    <property type="entry name" value="Stabilizer of iron transporter SufD"/>
    <property type="match status" value="1"/>
</dbReference>
<dbReference type="InterPro" id="IPR037284">
    <property type="entry name" value="SUF_FeS_clus_asmbl_SufBD_sf"/>
</dbReference>
<dbReference type="Pfam" id="PF01458">
    <property type="entry name" value="SUFBD_core"/>
    <property type="match status" value="1"/>
</dbReference>
<dbReference type="AlphaFoldDB" id="A0A3S3TSX1"/>
<dbReference type="Proteomes" id="UP000288215">
    <property type="component" value="Unassembled WGS sequence"/>
</dbReference>
<dbReference type="GO" id="GO:0016226">
    <property type="term" value="P:iron-sulfur cluster assembly"/>
    <property type="evidence" value="ECO:0007669"/>
    <property type="project" value="InterPro"/>
</dbReference>
<reference evidence="3 4" key="1">
    <citation type="submission" date="2018-12" db="EMBL/GenBank/DDBJ databases">
        <title>The complete genome of the methanogenic archaea of the candidate phylum Verstraetearchaeota, obtained from the metagenome of underground thermal water.</title>
        <authorList>
            <person name="Kadnikov V.V."/>
            <person name="Mardanov A.V."/>
            <person name="Beletsky A.V."/>
            <person name="Karnachuk O.V."/>
            <person name="Ravin N.V."/>
        </authorList>
    </citation>
    <scope>NUCLEOTIDE SEQUENCE [LARGE SCALE GENOMIC DNA]</scope>
    <source>
        <strain evidence="3">Ch88</strain>
    </source>
</reference>
<protein>
    <submittedName>
        <fullName evidence="3">Iron-sulfur cluster assembly protein SufB</fullName>
    </submittedName>
</protein>
<comment type="caution">
    <text evidence="3">The sequence shown here is derived from an EMBL/GenBank/DDBJ whole genome shotgun (WGS) entry which is preliminary data.</text>
</comment>
<feature type="domain" description="SUF system FeS cluster assembly SufBD core" evidence="2">
    <location>
        <begin position="148"/>
        <end position="377"/>
    </location>
</feature>
<comment type="similarity">
    <text evidence="1">Belongs to the iron-sulfur cluster assembly SufBD family.</text>
</comment>
<dbReference type="EMBL" id="RXGA01000002">
    <property type="protein sequence ID" value="RWX73923.1"/>
    <property type="molecule type" value="Genomic_DNA"/>
</dbReference>
<evidence type="ECO:0000259" key="2">
    <source>
        <dbReference type="Pfam" id="PF01458"/>
    </source>
</evidence>